<feature type="transmembrane region" description="Helical" evidence="1">
    <location>
        <begin position="219"/>
        <end position="238"/>
    </location>
</feature>
<proteinExistence type="predicted"/>
<feature type="transmembrane region" description="Helical" evidence="1">
    <location>
        <begin position="121"/>
        <end position="139"/>
    </location>
</feature>
<feature type="transmembrane region" description="Helical" evidence="1">
    <location>
        <begin position="185"/>
        <end position="207"/>
    </location>
</feature>
<dbReference type="Proteomes" id="UP001473063">
    <property type="component" value="Unassembled WGS sequence"/>
</dbReference>
<evidence type="ECO:0000256" key="1">
    <source>
        <dbReference type="SAM" id="Phobius"/>
    </source>
</evidence>
<dbReference type="InterPro" id="IPR008875">
    <property type="entry name" value="TraX"/>
</dbReference>
<feature type="transmembrane region" description="Helical" evidence="1">
    <location>
        <begin position="146"/>
        <end position="165"/>
    </location>
</feature>
<dbReference type="EMBL" id="JBBMEJ010000024">
    <property type="protein sequence ID" value="MEQ2372237.1"/>
    <property type="molecule type" value="Genomic_DNA"/>
</dbReference>
<evidence type="ECO:0000313" key="3">
    <source>
        <dbReference type="Proteomes" id="UP001473063"/>
    </source>
</evidence>
<keyword evidence="3" id="KW-1185">Reference proteome</keyword>
<dbReference type="RefSeq" id="WP_349057534.1">
    <property type="nucleotide sequence ID" value="NZ_JBBMEJ010000024.1"/>
</dbReference>
<reference evidence="2 3" key="1">
    <citation type="submission" date="2024-03" db="EMBL/GenBank/DDBJ databases">
        <title>Human intestinal bacterial collection.</title>
        <authorList>
            <person name="Pauvert C."/>
            <person name="Hitch T.C.A."/>
            <person name="Clavel T."/>
        </authorList>
    </citation>
    <scope>NUCLEOTIDE SEQUENCE [LARGE SCALE GENOMIC DNA]</scope>
    <source>
        <strain evidence="2 3">CLA-JM-H16</strain>
    </source>
</reference>
<feature type="transmembrane region" description="Helical" evidence="1">
    <location>
        <begin position="57"/>
        <end position="79"/>
    </location>
</feature>
<evidence type="ECO:0000313" key="2">
    <source>
        <dbReference type="EMBL" id="MEQ2372237.1"/>
    </source>
</evidence>
<sequence length="244" mass="29046">MNTSADFIFPEKYRILSGSTLKMIAIITMLIDHTGAVLLSMYPPAQKIFFTLFGREYSLYLIFRDIGRVAFPIFCFLLLEGFRHTHDRFRYGLNLFLFALISEIPWNLMFTNTLRYEKQNVFFTLFLGYLAFCAIEYFQDDQLRQLLCIIGLLIVSILLKADYSWRGYIFLLIMYYTRKDPTGQAILGSCWLYYEWRACFAFLSINLYNGERGFVRNKVLKYVFYWFYPVHILVLVVIRKVLFL</sequence>
<comment type="caution">
    <text evidence="2">The sequence shown here is derived from an EMBL/GenBank/DDBJ whole genome shotgun (WGS) entry which is preliminary data.</text>
</comment>
<keyword evidence="1" id="KW-0472">Membrane</keyword>
<feature type="transmembrane region" description="Helical" evidence="1">
    <location>
        <begin position="91"/>
        <end position="109"/>
    </location>
</feature>
<accession>A0ABV1BJY5</accession>
<dbReference type="Pfam" id="PF05857">
    <property type="entry name" value="TraX"/>
    <property type="match status" value="1"/>
</dbReference>
<organism evidence="2 3">
    <name type="scientific">Blautia aquisgranensis</name>
    <dbReference type="NCBI Taxonomy" id="3133153"/>
    <lineage>
        <taxon>Bacteria</taxon>
        <taxon>Bacillati</taxon>
        <taxon>Bacillota</taxon>
        <taxon>Clostridia</taxon>
        <taxon>Lachnospirales</taxon>
        <taxon>Lachnospiraceae</taxon>
        <taxon>Blautia</taxon>
    </lineage>
</organism>
<keyword evidence="1" id="KW-0812">Transmembrane</keyword>
<feature type="transmembrane region" description="Helical" evidence="1">
    <location>
        <begin position="21"/>
        <end position="42"/>
    </location>
</feature>
<protein>
    <submittedName>
        <fullName evidence="2">TraX family protein</fullName>
    </submittedName>
</protein>
<gene>
    <name evidence="2" type="ORF">WMO28_15120</name>
</gene>
<keyword evidence="1" id="KW-1133">Transmembrane helix</keyword>
<name>A0ABV1BJY5_9FIRM</name>